<name>A0A8K0Y2S6_9RHOB</name>
<organism evidence="2 3">
    <name type="scientific">Szabonella alba</name>
    <dbReference type="NCBI Taxonomy" id="2804194"/>
    <lineage>
        <taxon>Bacteria</taxon>
        <taxon>Pseudomonadati</taxon>
        <taxon>Pseudomonadota</taxon>
        <taxon>Alphaproteobacteria</taxon>
        <taxon>Rhodobacterales</taxon>
        <taxon>Paracoccaceae</taxon>
        <taxon>Szabonella</taxon>
    </lineage>
</organism>
<feature type="transmembrane region" description="Helical" evidence="1">
    <location>
        <begin position="25"/>
        <end position="46"/>
    </location>
</feature>
<reference evidence="2" key="1">
    <citation type="submission" date="2021-01" db="EMBL/GenBank/DDBJ databases">
        <title>Tabrizicola alba sp. nov. a motile alkaliphilic bacterium isolated from a soda lake.</title>
        <authorList>
            <person name="Szuroczki S."/>
            <person name="Abbaszade G."/>
            <person name="Schumann P."/>
            <person name="Toth E."/>
        </authorList>
    </citation>
    <scope>NUCLEOTIDE SEQUENCE</scope>
    <source>
        <strain evidence="2">DMG-N-6</strain>
    </source>
</reference>
<keyword evidence="1" id="KW-0472">Membrane</keyword>
<evidence type="ECO:0000256" key="1">
    <source>
        <dbReference type="SAM" id="Phobius"/>
    </source>
</evidence>
<accession>A0A8K0Y2S6</accession>
<dbReference type="AlphaFoldDB" id="A0A8K0Y2S6"/>
<dbReference type="EMBL" id="JAESVN010000011">
    <property type="protein sequence ID" value="MBL4919039.1"/>
    <property type="molecule type" value="Genomic_DNA"/>
</dbReference>
<dbReference type="Proteomes" id="UP000648908">
    <property type="component" value="Unassembled WGS sequence"/>
</dbReference>
<evidence type="ECO:0000313" key="2">
    <source>
        <dbReference type="EMBL" id="MBL4919039.1"/>
    </source>
</evidence>
<keyword evidence="1" id="KW-1133">Transmembrane helix</keyword>
<dbReference type="RefSeq" id="WP_202690013.1">
    <property type="nucleotide sequence ID" value="NZ_JAESVN010000011.1"/>
</dbReference>
<keyword evidence="3" id="KW-1185">Reference proteome</keyword>
<feature type="transmembrane region" description="Helical" evidence="1">
    <location>
        <begin position="52"/>
        <end position="73"/>
    </location>
</feature>
<protein>
    <submittedName>
        <fullName evidence="2">Uncharacterized protein</fullName>
    </submittedName>
</protein>
<gene>
    <name evidence="2" type="ORF">JL811_17590</name>
</gene>
<comment type="caution">
    <text evidence="2">The sequence shown here is derived from an EMBL/GenBank/DDBJ whole genome shotgun (WGS) entry which is preliminary data.</text>
</comment>
<evidence type="ECO:0000313" key="3">
    <source>
        <dbReference type="Proteomes" id="UP000648908"/>
    </source>
</evidence>
<keyword evidence="1" id="KW-0812">Transmembrane</keyword>
<proteinExistence type="predicted"/>
<sequence>MSSVVHRIPAGRPEGGHIDRSGSSLMLGCVLLAVVAGWVSALLVFIGGFGLLSAALAFPAAGCLALLLAAVVARRKPEDISMPPDQKTDQ</sequence>